<organism evidence="1 2">
    <name type="scientific">Crenothrix polyspora</name>
    <dbReference type="NCBI Taxonomy" id="360316"/>
    <lineage>
        <taxon>Bacteria</taxon>
        <taxon>Pseudomonadati</taxon>
        <taxon>Pseudomonadota</taxon>
        <taxon>Gammaproteobacteria</taxon>
        <taxon>Methylococcales</taxon>
        <taxon>Crenotrichaceae</taxon>
        <taxon>Crenothrix</taxon>
    </lineage>
</organism>
<keyword evidence="2" id="KW-1185">Reference proteome</keyword>
<name>A0A1R4H271_9GAMM</name>
<dbReference type="AlphaFoldDB" id="A0A1R4H271"/>
<evidence type="ECO:0000313" key="1">
    <source>
        <dbReference type="EMBL" id="SJM89939.1"/>
    </source>
</evidence>
<proteinExistence type="predicted"/>
<dbReference type="InterPro" id="IPR008792">
    <property type="entry name" value="PQQD"/>
</dbReference>
<gene>
    <name evidence="1" type="ORF">CRENPOLYSF1_1260017</name>
</gene>
<dbReference type="OrthoDB" id="5772997at2"/>
<dbReference type="Pfam" id="PF05402">
    <property type="entry name" value="PqqD"/>
    <property type="match status" value="1"/>
</dbReference>
<dbReference type="EMBL" id="FUKI01000031">
    <property type="protein sequence ID" value="SJM89939.1"/>
    <property type="molecule type" value="Genomic_DNA"/>
</dbReference>
<evidence type="ECO:0000313" key="2">
    <source>
        <dbReference type="Proteomes" id="UP000195667"/>
    </source>
</evidence>
<reference evidence="2" key="1">
    <citation type="submission" date="2017-02" db="EMBL/GenBank/DDBJ databases">
        <authorList>
            <person name="Daims H."/>
        </authorList>
    </citation>
    <scope>NUCLEOTIDE SEQUENCE [LARGE SCALE GENOMIC DNA]</scope>
</reference>
<dbReference type="RefSeq" id="WP_087142328.1">
    <property type="nucleotide sequence ID" value="NZ_FUKI01000031.1"/>
</dbReference>
<dbReference type="NCBIfam" id="TIGR04353">
    <property type="entry name" value="PqqD_rel_X"/>
    <property type="match status" value="1"/>
</dbReference>
<dbReference type="InterPro" id="IPR027599">
    <property type="entry name" value="PqqD-rel_X"/>
</dbReference>
<accession>A0A1R4H271</accession>
<protein>
    <recommendedName>
        <fullName evidence="3">HPr-rel-A system PqqD family peptide chaperone</fullName>
    </recommendedName>
</protein>
<sequence length="97" mass="11050">MTQNTRWQSVSNIELYTTQENEDNNSIVYNPLSGETHQLNLMAIDALNFLHQPASVSALTQHICSLYQTDSTDDIHLHMTQLIEQFDDLGLIKLCQS</sequence>
<evidence type="ECO:0008006" key="3">
    <source>
        <dbReference type="Google" id="ProtNLM"/>
    </source>
</evidence>
<dbReference type="Proteomes" id="UP000195667">
    <property type="component" value="Unassembled WGS sequence"/>
</dbReference>